<accession>A0A433D584</accession>
<organism evidence="1 2">
    <name type="scientific">Jimgerdemannia flammicorona</name>
    <dbReference type="NCBI Taxonomy" id="994334"/>
    <lineage>
        <taxon>Eukaryota</taxon>
        <taxon>Fungi</taxon>
        <taxon>Fungi incertae sedis</taxon>
        <taxon>Mucoromycota</taxon>
        <taxon>Mucoromycotina</taxon>
        <taxon>Endogonomycetes</taxon>
        <taxon>Endogonales</taxon>
        <taxon>Endogonaceae</taxon>
        <taxon>Jimgerdemannia</taxon>
    </lineage>
</organism>
<sequence>MMNDLPETLQHPDYWKRDYLTWSVKSYETYYYEQDPGSAVKAAQTSLRGELRVLKAHYAESTNYGMRIADLKIRFTLCSLRTLGVRAELHLPTVVSKDTRSQTHRTAVPCGEFVYSHFATILSVYNETHHTHEPAATVRSAYAANYVCVPRDGRLNMGIFFSQQVTHTTAVAVATWGHIHRTAVPCGEFVYSHFVTILSVYNATHHTHGPAATMRSAYAANYVCNTARFVKISLTQYVLHADPTPFTFMTADPQEDRATTCYREEGREEGCAATCNCKEGHAKEDRAAICRLQDPINSTVKPVTVKKATLKKTAQLSAVLKTPRKFTVKACRSSSRRIADIPSFDDGEEADSVTGIAPVDYPVIINAVRLQLGPLPRKESRWIVNDVDVSEKWHFFKEESLKLSNGGGLFVESHVQQILYAFNFFILLNYHASLITIGNLKIAAVERHTLFKRTSCGNRRPACFTGNRCWKSSLSFLLPAKLEVVIALPPVVLPPMEIVINYAVRLRLCGYAGRLRLCSEAMVAE</sequence>
<evidence type="ECO:0000313" key="2">
    <source>
        <dbReference type="Proteomes" id="UP000268093"/>
    </source>
</evidence>
<dbReference type="AlphaFoldDB" id="A0A433D584"/>
<gene>
    <name evidence="1" type="ORF">BC936DRAFT_147526</name>
</gene>
<keyword evidence="2" id="KW-1185">Reference proteome</keyword>
<evidence type="ECO:0000313" key="1">
    <source>
        <dbReference type="EMBL" id="RUP45953.1"/>
    </source>
</evidence>
<dbReference type="EMBL" id="RBNI01006542">
    <property type="protein sequence ID" value="RUP45953.1"/>
    <property type="molecule type" value="Genomic_DNA"/>
</dbReference>
<name>A0A433D584_9FUNG</name>
<comment type="caution">
    <text evidence="1">The sequence shown here is derived from an EMBL/GenBank/DDBJ whole genome shotgun (WGS) entry which is preliminary data.</text>
</comment>
<dbReference type="Proteomes" id="UP000268093">
    <property type="component" value="Unassembled WGS sequence"/>
</dbReference>
<protein>
    <submittedName>
        <fullName evidence="1">Uncharacterized protein</fullName>
    </submittedName>
</protein>
<proteinExistence type="predicted"/>
<reference evidence="1 2" key="1">
    <citation type="journal article" date="2018" name="New Phytol.">
        <title>Phylogenomics of Endogonaceae and evolution of mycorrhizas within Mucoromycota.</title>
        <authorList>
            <person name="Chang Y."/>
            <person name="Desiro A."/>
            <person name="Na H."/>
            <person name="Sandor L."/>
            <person name="Lipzen A."/>
            <person name="Clum A."/>
            <person name="Barry K."/>
            <person name="Grigoriev I.V."/>
            <person name="Martin F.M."/>
            <person name="Stajich J.E."/>
            <person name="Smith M.E."/>
            <person name="Bonito G."/>
            <person name="Spatafora J.W."/>
        </authorList>
    </citation>
    <scope>NUCLEOTIDE SEQUENCE [LARGE SCALE GENOMIC DNA]</scope>
    <source>
        <strain evidence="1 2">GMNB39</strain>
    </source>
</reference>